<proteinExistence type="predicted"/>
<keyword evidence="2" id="KW-1185">Reference proteome</keyword>
<accession>A0A0V0SPP0</accession>
<sequence>MPYVHIRILYFKLNGCGPLRTTCCPSMRKQLAFVAEFNCAQSCDYDLKD</sequence>
<gene>
    <name evidence="1" type="ORF">T05_14131</name>
</gene>
<evidence type="ECO:0000313" key="2">
    <source>
        <dbReference type="Proteomes" id="UP000055048"/>
    </source>
</evidence>
<comment type="caution">
    <text evidence="1">The sequence shown here is derived from an EMBL/GenBank/DDBJ whole genome shotgun (WGS) entry which is preliminary data.</text>
</comment>
<organism evidence="1 2">
    <name type="scientific">Trichinella murrelli</name>
    <dbReference type="NCBI Taxonomy" id="144512"/>
    <lineage>
        <taxon>Eukaryota</taxon>
        <taxon>Metazoa</taxon>
        <taxon>Ecdysozoa</taxon>
        <taxon>Nematoda</taxon>
        <taxon>Enoplea</taxon>
        <taxon>Dorylaimia</taxon>
        <taxon>Trichinellida</taxon>
        <taxon>Trichinellidae</taxon>
        <taxon>Trichinella</taxon>
    </lineage>
</organism>
<dbReference type="AlphaFoldDB" id="A0A0V0SPP0"/>
<evidence type="ECO:0000313" key="1">
    <source>
        <dbReference type="EMBL" id="KRX28700.1"/>
    </source>
</evidence>
<name>A0A0V0SPP0_9BILA</name>
<protein>
    <submittedName>
        <fullName evidence="1">Uncharacterized protein</fullName>
    </submittedName>
</protein>
<dbReference type="EMBL" id="JYDJ01004171">
    <property type="protein sequence ID" value="KRX28700.1"/>
    <property type="molecule type" value="Genomic_DNA"/>
</dbReference>
<dbReference type="Proteomes" id="UP000055048">
    <property type="component" value="Unassembled WGS sequence"/>
</dbReference>
<reference evidence="1 2" key="1">
    <citation type="submission" date="2015-01" db="EMBL/GenBank/DDBJ databases">
        <title>Evolution of Trichinella species and genotypes.</title>
        <authorList>
            <person name="Korhonen P.K."/>
            <person name="Edoardo P."/>
            <person name="Giuseppe L.R."/>
            <person name="Gasser R.B."/>
        </authorList>
    </citation>
    <scope>NUCLEOTIDE SEQUENCE [LARGE SCALE GENOMIC DNA]</scope>
    <source>
        <strain evidence="1">ISS417</strain>
    </source>
</reference>